<evidence type="ECO:0008006" key="3">
    <source>
        <dbReference type="Google" id="ProtNLM"/>
    </source>
</evidence>
<dbReference type="EMBL" id="QJKJ01000383">
    <property type="protein sequence ID" value="RDY12911.1"/>
    <property type="molecule type" value="Genomic_DNA"/>
</dbReference>
<reference evidence="1" key="1">
    <citation type="submission" date="2018-05" db="EMBL/GenBank/DDBJ databases">
        <title>Draft genome of Mucuna pruriens seed.</title>
        <authorList>
            <person name="Nnadi N.E."/>
            <person name="Vos R."/>
            <person name="Hasami M.H."/>
            <person name="Devisetty U.K."/>
            <person name="Aguiy J.C."/>
        </authorList>
    </citation>
    <scope>NUCLEOTIDE SEQUENCE [LARGE SCALE GENOMIC DNA]</scope>
    <source>
        <strain evidence="1">JCA_2017</strain>
    </source>
</reference>
<accession>A0A371ICZ0</accession>
<comment type="caution">
    <text evidence="1">The sequence shown here is derived from an EMBL/GenBank/DDBJ whole genome shotgun (WGS) entry which is preliminary data.</text>
</comment>
<evidence type="ECO:0000313" key="1">
    <source>
        <dbReference type="EMBL" id="RDY12911.1"/>
    </source>
</evidence>
<proteinExistence type="predicted"/>
<name>A0A371ICZ0_MUCPR</name>
<dbReference type="Proteomes" id="UP000257109">
    <property type="component" value="Unassembled WGS sequence"/>
</dbReference>
<organism evidence="1 2">
    <name type="scientific">Mucuna pruriens</name>
    <name type="common">Velvet bean</name>
    <name type="synonym">Dolichos pruriens</name>
    <dbReference type="NCBI Taxonomy" id="157652"/>
    <lineage>
        <taxon>Eukaryota</taxon>
        <taxon>Viridiplantae</taxon>
        <taxon>Streptophyta</taxon>
        <taxon>Embryophyta</taxon>
        <taxon>Tracheophyta</taxon>
        <taxon>Spermatophyta</taxon>
        <taxon>Magnoliopsida</taxon>
        <taxon>eudicotyledons</taxon>
        <taxon>Gunneridae</taxon>
        <taxon>Pentapetalae</taxon>
        <taxon>rosids</taxon>
        <taxon>fabids</taxon>
        <taxon>Fabales</taxon>
        <taxon>Fabaceae</taxon>
        <taxon>Papilionoideae</taxon>
        <taxon>50 kb inversion clade</taxon>
        <taxon>NPAAA clade</taxon>
        <taxon>indigoferoid/millettioid clade</taxon>
        <taxon>Phaseoleae</taxon>
        <taxon>Mucuna</taxon>
    </lineage>
</organism>
<keyword evidence="2" id="KW-1185">Reference proteome</keyword>
<protein>
    <recommendedName>
        <fullName evidence="3">Reverse transcriptase Ty1/copia-type domain-containing protein</fullName>
    </recommendedName>
</protein>
<gene>
    <name evidence="1" type="ORF">CR513_02233</name>
</gene>
<dbReference type="OrthoDB" id="413760at2759"/>
<feature type="non-terminal residue" evidence="1">
    <location>
        <position position="185"/>
    </location>
</feature>
<sequence length="185" mass="21809">MFLLCHYMWITGGNDELVIQFKMKMMKCFEMLDLGEFLERKLRKGIFISQQKYAQEIHKKVSGFRPISTPMNKKDKLIKEGGSKKEHFKATKRVLIYIKGFANYGVKYNECKKLTYMDFLIVTGQFKETRSYCIINSRSRIFCYCKAINQAIWIRKLLVDLHEEQKKSKTKTSMDSQATIAISRI</sequence>
<dbReference type="AlphaFoldDB" id="A0A371ICZ0"/>
<evidence type="ECO:0000313" key="2">
    <source>
        <dbReference type="Proteomes" id="UP000257109"/>
    </source>
</evidence>